<feature type="transmembrane region" description="Helical" evidence="2">
    <location>
        <begin position="39"/>
        <end position="66"/>
    </location>
</feature>
<evidence type="ECO:0000256" key="2">
    <source>
        <dbReference type="RuleBase" id="RU362006"/>
    </source>
</evidence>
<dbReference type="GO" id="GO:0031849">
    <property type="term" value="F:olfactory receptor binding"/>
    <property type="evidence" value="ECO:0007669"/>
    <property type="project" value="TreeGrafter"/>
</dbReference>
<dbReference type="InterPro" id="IPR004345">
    <property type="entry name" value="TB2_DP1_HVA22"/>
</dbReference>
<evidence type="ECO:0000256" key="1">
    <source>
        <dbReference type="ARBA" id="ARBA00008573"/>
    </source>
</evidence>
<protein>
    <recommendedName>
        <fullName evidence="2">Receptor expression-enhancing protein</fullName>
    </recommendedName>
</protein>
<keyword evidence="2" id="KW-0472">Membrane</keyword>
<keyword evidence="2" id="KW-0812">Transmembrane</keyword>
<accession>A0A8C3XZI2</accession>
<dbReference type="GO" id="GO:0005789">
    <property type="term" value="C:endoplasmic reticulum membrane"/>
    <property type="evidence" value="ECO:0007669"/>
    <property type="project" value="TreeGrafter"/>
</dbReference>
<reference evidence="3" key="2">
    <citation type="submission" date="2025-08" db="UniProtKB">
        <authorList>
            <consortium name="Ensembl"/>
        </authorList>
    </citation>
    <scope>IDENTIFICATION</scope>
</reference>
<organism evidence="3 4">
    <name type="scientific">Catharus ustulatus</name>
    <name type="common">Russet-backed thrush</name>
    <name type="synonym">Hylocichla ustulatus</name>
    <dbReference type="NCBI Taxonomy" id="91951"/>
    <lineage>
        <taxon>Eukaryota</taxon>
        <taxon>Metazoa</taxon>
        <taxon>Chordata</taxon>
        <taxon>Craniata</taxon>
        <taxon>Vertebrata</taxon>
        <taxon>Euteleostomi</taxon>
        <taxon>Archelosauria</taxon>
        <taxon>Archosauria</taxon>
        <taxon>Dinosauria</taxon>
        <taxon>Saurischia</taxon>
        <taxon>Theropoda</taxon>
        <taxon>Coelurosauria</taxon>
        <taxon>Aves</taxon>
        <taxon>Neognathae</taxon>
        <taxon>Neoaves</taxon>
        <taxon>Telluraves</taxon>
        <taxon>Australaves</taxon>
        <taxon>Passeriformes</taxon>
        <taxon>Turdidae</taxon>
        <taxon>Catharus</taxon>
    </lineage>
</organism>
<dbReference type="PANTHER" id="PTHR12300">
    <property type="entry name" value="HVA22-LIKE PROTEINS"/>
    <property type="match status" value="1"/>
</dbReference>
<dbReference type="GO" id="GO:0008017">
    <property type="term" value="F:microtubule binding"/>
    <property type="evidence" value="ECO:0007669"/>
    <property type="project" value="TreeGrafter"/>
</dbReference>
<sequence>MVSWIISRLVVLIFGTLYPAYYSYKAVKSKDIKEYVKWMMYWIIFALFTTAETFTDIFLCWFPFYYELKIAFVAWLLSPYTKGSSLLYRKFVHPTLSSKEKVITCLDPLWVEQSYGVFAPVPVSFREFFFIEGLGVADSLPLSFNPLLLVGVFILCGCCVFKYWHLFSTLTLINSFLCS</sequence>
<feature type="transmembrane region" description="Helical" evidence="2">
    <location>
        <begin position="144"/>
        <end position="164"/>
    </location>
</feature>
<evidence type="ECO:0000313" key="4">
    <source>
        <dbReference type="Proteomes" id="UP000694563"/>
    </source>
</evidence>
<name>A0A8C3XZI2_CATUS</name>
<dbReference type="GO" id="GO:0071782">
    <property type="term" value="C:endoplasmic reticulum tubular network"/>
    <property type="evidence" value="ECO:0007669"/>
    <property type="project" value="TreeGrafter"/>
</dbReference>
<dbReference type="GO" id="GO:0005881">
    <property type="term" value="C:cytoplasmic microtubule"/>
    <property type="evidence" value="ECO:0007669"/>
    <property type="project" value="TreeGrafter"/>
</dbReference>
<comment type="subcellular location">
    <subcellularLocation>
        <location evidence="2">Membrane</location>
        <topology evidence="2">Multi-pass membrane protein</topology>
    </subcellularLocation>
</comment>
<reference evidence="3" key="3">
    <citation type="submission" date="2025-09" db="UniProtKB">
        <authorList>
            <consortium name="Ensembl"/>
        </authorList>
    </citation>
    <scope>IDENTIFICATION</scope>
</reference>
<proteinExistence type="inferred from homology"/>
<dbReference type="GO" id="GO:0071786">
    <property type="term" value="P:endoplasmic reticulum tubular network organization"/>
    <property type="evidence" value="ECO:0007669"/>
    <property type="project" value="TreeGrafter"/>
</dbReference>
<keyword evidence="4" id="KW-1185">Reference proteome</keyword>
<dbReference type="Proteomes" id="UP000694563">
    <property type="component" value="Chromosome 5"/>
</dbReference>
<evidence type="ECO:0000313" key="3">
    <source>
        <dbReference type="Ensembl" id="ENSCUSP00005006185.1"/>
    </source>
</evidence>
<reference evidence="3" key="1">
    <citation type="submission" date="2020-10" db="EMBL/GenBank/DDBJ databases">
        <title>Catharus ustulatus (Swainson's thrush) genome, bCatUst1, primary haplotype v2.</title>
        <authorList>
            <person name="Delmore K."/>
            <person name="Vafadar M."/>
            <person name="Formenti G."/>
            <person name="Chow W."/>
            <person name="Pelan S."/>
            <person name="Howe K."/>
            <person name="Rhie A."/>
            <person name="Mountcastle J."/>
            <person name="Haase B."/>
            <person name="Fedrigo O."/>
            <person name="Jarvis E.D."/>
        </authorList>
    </citation>
    <scope>NUCLEOTIDE SEQUENCE [LARGE SCALE GENOMIC DNA]</scope>
</reference>
<dbReference type="PANTHER" id="PTHR12300:SF33">
    <property type="entry name" value="RECEPTOR EXPRESSION-ENHANCING PROTEIN 1"/>
    <property type="match status" value="1"/>
</dbReference>
<dbReference type="Ensembl" id="ENSCUST00005006423.1">
    <property type="protein sequence ID" value="ENSCUSP00005006185.1"/>
    <property type="gene ID" value="ENSCUSG00005003897.1"/>
</dbReference>
<dbReference type="Pfam" id="PF03134">
    <property type="entry name" value="TB2_DP1_HVA22"/>
    <property type="match status" value="1"/>
</dbReference>
<feature type="transmembrane region" description="Helical" evidence="2">
    <location>
        <begin position="6"/>
        <end position="27"/>
    </location>
</feature>
<keyword evidence="2" id="KW-1133">Transmembrane helix</keyword>
<dbReference type="AlphaFoldDB" id="A0A8C3XZI2"/>
<comment type="similarity">
    <text evidence="1 2">Belongs to the DP1 family.</text>
</comment>